<evidence type="ECO:0000313" key="6">
    <source>
        <dbReference type="Proteomes" id="UP000545761"/>
    </source>
</evidence>
<feature type="domain" description="Cell envelope-related transcriptional attenuator" evidence="3">
    <location>
        <begin position="219"/>
        <end position="373"/>
    </location>
</feature>
<comment type="caution">
    <text evidence="5">The sequence shown here is derived from an EMBL/GenBank/DDBJ whole genome shotgun (WGS) entry which is preliminary data.</text>
</comment>
<protein>
    <submittedName>
        <fullName evidence="5">LCP family protein</fullName>
    </submittedName>
</protein>
<dbReference type="Gene3D" id="3.30.70.2390">
    <property type="match status" value="1"/>
</dbReference>
<name>A0A7W0IDF3_9ACTN</name>
<sequence>MPLLVEDGHDHGYGGRVGHVFLRHVGVPAGSHGPTAAAADVGAPGCAAFRRVTLPRTGDRDARRPGHYRRPHFVSPYRARDSPARLGLPTVLRRYPLVPTPPSSPARPQRRPQPWRSRRPAPAPEPPQAAGRRRRPQWAMRAATTLSVVVLASAGIGHALVTSVDKGGIERVDPFKDMKNRPAAGHGMNVLLVGTDDRDKLSREEKAKYHLGGAPCHCTDTIMIVHISQDRKRASVVSLPRDSYAEMPAHFDETTGEKHHSHPVKINAAYAEGGPQLTVRTVEHMTHLKIDHYLEVDFTSFMKTVDALGGVQICTTKRLADSHTRLDLSPGTHTLDGGEALQYVRSRYIDGGSDLSRMQRQQRFLAALIAKATSSDILLNPVKFRDATRAVLGSVRADKGFGADEMLALGHAMRRFSPKSSEFTTVPVGGSEQLKGVGTTLKWDMGKSERIFQALRDDKPLTVPRARPRATLVDVAPQQIRVQVENGTRTPGLGRRVDSALRANGFLTTKAPVNADRQQALTRTIVAYDPRWDRSAKTLATALPGSELRPVKGQGALLKVIAGTDFKQVRPVRAEEEVRADKLSAVTGDQVVCP</sequence>
<organism evidence="5 6">
    <name type="scientific">Streptomyces himalayensis subsp. himalayensis</name>
    <dbReference type="NCBI Taxonomy" id="2756131"/>
    <lineage>
        <taxon>Bacteria</taxon>
        <taxon>Bacillati</taxon>
        <taxon>Actinomycetota</taxon>
        <taxon>Actinomycetes</taxon>
        <taxon>Kitasatosporales</taxon>
        <taxon>Streptomycetaceae</taxon>
        <taxon>Streptomyces</taxon>
        <taxon>Streptomyces himalayensis</taxon>
    </lineage>
</organism>
<dbReference type="PANTHER" id="PTHR33392:SF6">
    <property type="entry name" value="POLYISOPRENYL-TEICHOIC ACID--PEPTIDOGLYCAN TEICHOIC ACID TRANSFERASE TAGU"/>
    <property type="match status" value="1"/>
</dbReference>
<evidence type="ECO:0000259" key="4">
    <source>
        <dbReference type="Pfam" id="PF13399"/>
    </source>
</evidence>
<dbReference type="Gene3D" id="3.40.630.190">
    <property type="entry name" value="LCP protein"/>
    <property type="match status" value="1"/>
</dbReference>
<dbReference type="Proteomes" id="UP000545761">
    <property type="component" value="Unassembled WGS sequence"/>
</dbReference>
<dbReference type="InterPro" id="IPR050922">
    <property type="entry name" value="LytR/CpsA/Psr_CW_biosynth"/>
</dbReference>
<evidence type="ECO:0000256" key="1">
    <source>
        <dbReference type="ARBA" id="ARBA00006068"/>
    </source>
</evidence>
<comment type="similarity">
    <text evidence="1">Belongs to the LytR/CpsA/Psr (LCP) family.</text>
</comment>
<dbReference type="Pfam" id="PF03816">
    <property type="entry name" value="LytR_cpsA_psr"/>
    <property type="match status" value="1"/>
</dbReference>
<feature type="domain" description="LytR/CpsA/Psr regulator C-terminal" evidence="4">
    <location>
        <begin position="479"/>
        <end position="566"/>
    </location>
</feature>
<dbReference type="InterPro" id="IPR004474">
    <property type="entry name" value="LytR_CpsA_psr"/>
</dbReference>
<feature type="region of interest" description="Disordered" evidence="2">
    <location>
        <begin position="54"/>
        <end position="138"/>
    </location>
</feature>
<dbReference type="InterPro" id="IPR027381">
    <property type="entry name" value="LytR/CpsA/Psr_C"/>
</dbReference>
<evidence type="ECO:0000313" key="5">
    <source>
        <dbReference type="EMBL" id="MBA2951678.1"/>
    </source>
</evidence>
<proteinExistence type="inferred from homology"/>
<evidence type="ECO:0000259" key="3">
    <source>
        <dbReference type="Pfam" id="PF03816"/>
    </source>
</evidence>
<dbReference type="AlphaFoldDB" id="A0A7W0IDF3"/>
<gene>
    <name evidence="5" type="ORF">H1D24_39465</name>
</gene>
<dbReference type="PANTHER" id="PTHR33392">
    <property type="entry name" value="POLYISOPRENYL-TEICHOIC ACID--PEPTIDOGLYCAN TEICHOIC ACID TRANSFERASE TAGU"/>
    <property type="match status" value="1"/>
</dbReference>
<reference evidence="5 6" key="1">
    <citation type="submission" date="2020-07" db="EMBL/GenBank/DDBJ databases">
        <title>Streptomyces isolated from Indian soil.</title>
        <authorList>
            <person name="Mandal S."/>
            <person name="Maiti P.K."/>
        </authorList>
    </citation>
    <scope>NUCLEOTIDE SEQUENCE [LARGE SCALE GENOMIC DNA]</scope>
    <source>
        <strain evidence="5 6">PSKA28</strain>
    </source>
</reference>
<dbReference type="EMBL" id="JACEHE010000051">
    <property type="protein sequence ID" value="MBA2951678.1"/>
    <property type="molecule type" value="Genomic_DNA"/>
</dbReference>
<accession>A0A7W0IDF3</accession>
<dbReference type="NCBIfam" id="TIGR00350">
    <property type="entry name" value="lytR_cpsA_psr"/>
    <property type="match status" value="1"/>
</dbReference>
<dbReference type="Pfam" id="PF13399">
    <property type="entry name" value="LytR_C"/>
    <property type="match status" value="1"/>
</dbReference>
<evidence type="ECO:0000256" key="2">
    <source>
        <dbReference type="SAM" id="MobiDB-lite"/>
    </source>
</evidence>